<sequence length="116" mass="13008">MEQPLKRIDINMSQTVDSGMTSSSEPIRIISTKTYDGGYRNSHGSSENRFDAFLHYSNRETRMRALLGCRTDTNEETGRLVVPSSPTSACSYFPVVCRETRISFELHPSLLVGSNL</sequence>
<protein>
    <submittedName>
        <fullName evidence="1">Uncharacterized protein</fullName>
    </submittedName>
</protein>
<accession>A0ABD3RY85</accession>
<keyword evidence="2" id="KW-1185">Reference proteome</keyword>
<dbReference type="EMBL" id="JALLPB020000117">
    <property type="protein sequence ID" value="KAL3817150.1"/>
    <property type="molecule type" value="Genomic_DNA"/>
</dbReference>
<dbReference type="AlphaFoldDB" id="A0ABD3RY85"/>
<organism evidence="1 2">
    <name type="scientific">Cyclostephanos tholiformis</name>
    <dbReference type="NCBI Taxonomy" id="382380"/>
    <lineage>
        <taxon>Eukaryota</taxon>
        <taxon>Sar</taxon>
        <taxon>Stramenopiles</taxon>
        <taxon>Ochrophyta</taxon>
        <taxon>Bacillariophyta</taxon>
        <taxon>Coscinodiscophyceae</taxon>
        <taxon>Thalassiosirophycidae</taxon>
        <taxon>Stephanodiscales</taxon>
        <taxon>Stephanodiscaceae</taxon>
        <taxon>Cyclostephanos</taxon>
    </lineage>
</organism>
<evidence type="ECO:0000313" key="1">
    <source>
        <dbReference type="EMBL" id="KAL3817150.1"/>
    </source>
</evidence>
<name>A0ABD3RY85_9STRA</name>
<reference evidence="1 2" key="1">
    <citation type="submission" date="2024-10" db="EMBL/GenBank/DDBJ databases">
        <title>Updated reference genomes for cyclostephanoid diatoms.</title>
        <authorList>
            <person name="Roberts W.R."/>
            <person name="Alverson A.J."/>
        </authorList>
    </citation>
    <scope>NUCLEOTIDE SEQUENCE [LARGE SCALE GENOMIC DNA]</scope>
    <source>
        <strain evidence="1 2">AJA228-03</strain>
    </source>
</reference>
<proteinExistence type="predicted"/>
<dbReference type="Proteomes" id="UP001530377">
    <property type="component" value="Unassembled WGS sequence"/>
</dbReference>
<gene>
    <name evidence="1" type="ORF">ACHAXA_006150</name>
</gene>
<comment type="caution">
    <text evidence="1">The sequence shown here is derived from an EMBL/GenBank/DDBJ whole genome shotgun (WGS) entry which is preliminary data.</text>
</comment>
<evidence type="ECO:0000313" key="2">
    <source>
        <dbReference type="Proteomes" id="UP001530377"/>
    </source>
</evidence>